<protein>
    <submittedName>
        <fullName evidence="1">Uncharacterized protein</fullName>
    </submittedName>
</protein>
<evidence type="ECO:0000313" key="2">
    <source>
        <dbReference type="Proteomes" id="UP000184510"/>
    </source>
</evidence>
<reference evidence="1 2" key="1">
    <citation type="submission" date="2016-11" db="EMBL/GenBank/DDBJ databases">
        <authorList>
            <person name="Jaros S."/>
            <person name="Januszkiewicz K."/>
            <person name="Wedrychowicz H."/>
        </authorList>
    </citation>
    <scope>NUCLEOTIDE SEQUENCE [LARGE SCALE GENOMIC DNA]</scope>
    <source>
        <strain evidence="1 2">DSM 18772</strain>
    </source>
</reference>
<dbReference type="InParanoid" id="A0A1M6JDR8"/>
<dbReference type="STRING" id="1123071.SAMN02745181_2090"/>
<organism evidence="1 2">
    <name type="scientific">Rubritalea squalenifaciens DSM 18772</name>
    <dbReference type="NCBI Taxonomy" id="1123071"/>
    <lineage>
        <taxon>Bacteria</taxon>
        <taxon>Pseudomonadati</taxon>
        <taxon>Verrucomicrobiota</taxon>
        <taxon>Verrucomicrobiia</taxon>
        <taxon>Verrucomicrobiales</taxon>
        <taxon>Rubritaleaceae</taxon>
        <taxon>Rubritalea</taxon>
    </lineage>
</organism>
<gene>
    <name evidence="1" type="ORF">SAMN02745181_2090</name>
</gene>
<sequence length="125" mass="14511">MSMSIPEGWTDDMNIELPHGHTQSQVAEFIMSQLDQRIGYDTAIQQLISEFGIDDEDAYLAYDRTQGGIIRALTCQPANKPNKRKDPIAHHSFNVVWEELPKKHLFSQEKKAAGKWHRWYLERKS</sequence>
<keyword evidence="2" id="KW-1185">Reference proteome</keyword>
<dbReference type="Proteomes" id="UP000184510">
    <property type="component" value="Unassembled WGS sequence"/>
</dbReference>
<dbReference type="EMBL" id="FQYR01000003">
    <property type="protein sequence ID" value="SHJ44790.1"/>
    <property type="molecule type" value="Genomic_DNA"/>
</dbReference>
<dbReference type="AlphaFoldDB" id="A0A1M6JDR8"/>
<proteinExistence type="predicted"/>
<accession>A0A1M6JDR8</accession>
<evidence type="ECO:0000313" key="1">
    <source>
        <dbReference type="EMBL" id="SHJ44790.1"/>
    </source>
</evidence>
<name>A0A1M6JDR8_9BACT</name>